<dbReference type="PANTHER" id="PTHR43811:SF19">
    <property type="entry name" value="39 KDA FK506-BINDING NUCLEAR PROTEIN"/>
    <property type="match status" value="1"/>
</dbReference>
<dbReference type="GO" id="GO:0003755">
    <property type="term" value="F:peptidyl-prolyl cis-trans isomerase activity"/>
    <property type="evidence" value="ECO:0007669"/>
    <property type="project" value="UniProtKB-KW"/>
</dbReference>
<keyword evidence="4 5" id="KW-0413">Isomerase</keyword>
<dbReference type="Gene3D" id="3.10.50.40">
    <property type="match status" value="1"/>
</dbReference>
<dbReference type="Pfam" id="PF00254">
    <property type="entry name" value="FKBP_C"/>
    <property type="match status" value="1"/>
</dbReference>
<evidence type="ECO:0000256" key="5">
    <source>
        <dbReference type="PROSITE-ProRule" id="PRU00277"/>
    </source>
</evidence>
<evidence type="ECO:0000256" key="3">
    <source>
        <dbReference type="ARBA" id="ARBA00023110"/>
    </source>
</evidence>
<dbReference type="GO" id="GO:0006457">
    <property type="term" value="P:protein folding"/>
    <property type="evidence" value="ECO:0007669"/>
    <property type="project" value="InterPro"/>
</dbReference>
<sequence length="148" mass="16201">MILAMAALGVAQAESMMEKNMAAGKAYLEKNATAEGVKVTDSGLQYKVLREGKADGKKPGPRSTVKVNYEGRHLNGEVFDSSYERGEPIEFPLNRVIPGWTEGLQLMSEGAKYQLTIPENIAYGHRGAGRTIEPSETLIFDVELLEVK</sequence>
<dbReference type="AlphaFoldDB" id="A0A7R8WWL5"/>
<evidence type="ECO:0000313" key="6">
    <source>
        <dbReference type="EMBL" id="CAD7239404.1"/>
    </source>
</evidence>
<dbReference type="EMBL" id="OB725074">
    <property type="protein sequence ID" value="CAD7239404.1"/>
    <property type="molecule type" value="Genomic_DNA"/>
</dbReference>
<dbReference type="SUPFAM" id="SSF54534">
    <property type="entry name" value="FKBP-like"/>
    <property type="match status" value="1"/>
</dbReference>
<dbReference type="InterPro" id="IPR001179">
    <property type="entry name" value="PPIase_FKBP_dom"/>
</dbReference>
<protein>
    <recommendedName>
        <fullName evidence="2 5">peptidylprolyl isomerase</fullName>
        <ecNumber evidence="2 5">5.2.1.8</ecNumber>
    </recommendedName>
</protein>
<reference evidence="6" key="1">
    <citation type="submission" date="2020-11" db="EMBL/GenBank/DDBJ databases">
        <authorList>
            <person name="Tran Van P."/>
        </authorList>
    </citation>
    <scope>NUCLEOTIDE SEQUENCE</scope>
</reference>
<keyword evidence="3 5" id="KW-0697">Rotamase</keyword>
<proteinExistence type="predicted"/>
<dbReference type="FunFam" id="3.10.50.40:FF:000006">
    <property type="entry name" value="Peptidyl-prolyl cis-trans isomerase"/>
    <property type="match status" value="1"/>
</dbReference>
<evidence type="ECO:0000256" key="1">
    <source>
        <dbReference type="ARBA" id="ARBA00000971"/>
    </source>
</evidence>
<gene>
    <name evidence="6" type="ORF">CTOB1V02_LOCUS17219</name>
</gene>
<name>A0A7R8WWL5_9CRUS</name>
<dbReference type="InterPro" id="IPR046357">
    <property type="entry name" value="PPIase_dom_sf"/>
</dbReference>
<organism evidence="6">
    <name type="scientific">Cyprideis torosa</name>
    <dbReference type="NCBI Taxonomy" id="163714"/>
    <lineage>
        <taxon>Eukaryota</taxon>
        <taxon>Metazoa</taxon>
        <taxon>Ecdysozoa</taxon>
        <taxon>Arthropoda</taxon>
        <taxon>Crustacea</taxon>
        <taxon>Oligostraca</taxon>
        <taxon>Ostracoda</taxon>
        <taxon>Podocopa</taxon>
        <taxon>Podocopida</taxon>
        <taxon>Cytherocopina</taxon>
        <taxon>Cytheroidea</taxon>
        <taxon>Cytherideidae</taxon>
        <taxon>Cyprideis</taxon>
    </lineage>
</organism>
<comment type="catalytic activity">
    <reaction evidence="1 5">
        <text>[protein]-peptidylproline (omega=180) = [protein]-peptidylproline (omega=0)</text>
        <dbReference type="Rhea" id="RHEA:16237"/>
        <dbReference type="Rhea" id="RHEA-COMP:10747"/>
        <dbReference type="Rhea" id="RHEA-COMP:10748"/>
        <dbReference type="ChEBI" id="CHEBI:83833"/>
        <dbReference type="ChEBI" id="CHEBI:83834"/>
        <dbReference type="EC" id="5.2.1.8"/>
    </reaction>
</comment>
<dbReference type="Pfam" id="PF01346">
    <property type="entry name" value="FKBP_N"/>
    <property type="match status" value="1"/>
</dbReference>
<dbReference type="PROSITE" id="PS50059">
    <property type="entry name" value="FKBP_PPIASE"/>
    <property type="match status" value="1"/>
</dbReference>
<dbReference type="OrthoDB" id="433738at2759"/>
<dbReference type="PANTHER" id="PTHR43811">
    <property type="entry name" value="FKBP-TYPE PEPTIDYL-PROLYL CIS-TRANS ISOMERASE FKPA"/>
    <property type="match status" value="1"/>
</dbReference>
<accession>A0A7R8WWL5</accession>
<dbReference type="EC" id="5.2.1.8" evidence="2 5"/>
<evidence type="ECO:0000256" key="2">
    <source>
        <dbReference type="ARBA" id="ARBA00013194"/>
    </source>
</evidence>
<dbReference type="InterPro" id="IPR000774">
    <property type="entry name" value="PPIase_FKBP_N"/>
</dbReference>
<evidence type="ECO:0000256" key="4">
    <source>
        <dbReference type="ARBA" id="ARBA00023235"/>
    </source>
</evidence>